<reference evidence="1" key="1">
    <citation type="submission" date="2021-03" db="EMBL/GenBank/DDBJ databases">
        <title>Comparative genomics and phylogenomic investigation of the class Geoglossomycetes provide insights into ecological specialization and systematics.</title>
        <authorList>
            <person name="Melie T."/>
            <person name="Pirro S."/>
            <person name="Miller A.N."/>
            <person name="Quandt A."/>
        </authorList>
    </citation>
    <scope>NUCLEOTIDE SEQUENCE</scope>
    <source>
        <strain evidence="1">CAQ_001_2017</strain>
    </source>
</reference>
<dbReference type="SUPFAM" id="SSF52047">
    <property type="entry name" value="RNI-like"/>
    <property type="match status" value="1"/>
</dbReference>
<dbReference type="AlphaFoldDB" id="A0A9P8LJ47"/>
<gene>
    <name evidence="1" type="ORF">GP486_000352</name>
</gene>
<evidence type="ECO:0000313" key="2">
    <source>
        <dbReference type="Proteomes" id="UP000750711"/>
    </source>
</evidence>
<dbReference type="Gene3D" id="3.80.10.10">
    <property type="entry name" value="Ribonuclease Inhibitor"/>
    <property type="match status" value="1"/>
</dbReference>
<evidence type="ECO:0000313" key="1">
    <source>
        <dbReference type="EMBL" id="KAH0566254.1"/>
    </source>
</evidence>
<comment type="caution">
    <text evidence="1">The sequence shown here is derived from an EMBL/GenBank/DDBJ whole genome shotgun (WGS) entry which is preliminary data.</text>
</comment>
<proteinExistence type="predicted"/>
<dbReference type="Proteomes" id="UP000750711">
    <property type="component" value="Unassembled WGS sequence"/>
</dbReference>
<keyword evidence="2" id="KW-1185">Reference proteome</keyword>
<organism evidence="1 2">
    <name type="scientific">Trichoglossum hirsutum</name>
    <dbReference type="NCBI Taxonomy" id="265104"/>
    <lineage>
        <taxon>Eukaryota</taxon>
        <taxon>Fungi</taxon>
        <taxon>Dikarya</taxon>
        <taxon>Ascomycota</taxon>
        <taxon>Pezizomycotina</taxon>
        <taxon>Geoglossomycetes</taxon>
        <taxon>Geoglossales</taxon>
        <taxon>Geoglossaceae</taxon>
        <taxon>Trichoglossum</taxon>
    </lineage>
</organism>
<name>A0A9P8LJ47_9PEZI</name>
<dbReference type="EMBL" id="JAGHQM010000021">
    <property type="protein sequence ID" value="KAH0566254.1"/>
    <property type="molecule type" value="Genomic_DNA"/>
</dbReference>
<sequence length="486" mass="56165">MVRRMLDPNDEILQHVRDLTIEDFSGDSRVFNQTSLKAIIGNLKQLNAFSWNAAKWIPEDVITKLEDQWPDARLSVTNHRRLDAADEDMNIDIRLLSSPLLHSLRFTIHYLGIGTDNGTLSELPKLKEILLKSSRLKVLHLKLCQGIPTYPNDYRRFKIDISKAPQWLYLPLLPSDRLTPLHELMLSDWPPYYLSRQHCEIWRECMDWSQLRCLDLGAGCPGNFFEALLGRVPNLKSLRMGFDTTSRPYGRLTCVDPTFVQGFIESIDSLHELFITNQVRDPGILFPAIVKHHESLQTLAFHTPPDTSFRHSGPGVWTTEQLTQLREQFTKLSRLEIDLSLADSKLPSPTTTALALFSHLRAMKLYLEIPIEACDFSDEYRYDVWGAELPPPLIRDKCNDLAVSLFQQFFKNNLHSLLTHLEVCFIRLDIWDSIDSETVINPLHVRRSERDDAPRPGEGGFRVEFVSRWSRMACREGRAYKKRELD</sequence>
<dbReference type="InterPro" id="IPR032675">
    <property type="entry name" value="LRR_dom_sf"/>
</dbReference>
<protein>
    <submittedName>
        <fullName evidence="1">Uncharacterized protein</fullName>
    </submittedName>
</protein>
<accession>A0A9P8LJ47</accession>